<dbReference type="InterPro" id="IPR000209">
    <property type="entry name" value="Peptidase_S8/S53_dom"/>
</dbReference>
<dbReference type="GO" id="GO:0006508">
    <property type="term" value="P:proteolysis"/>
    <property type="evidence" value="ECO:0007669"/>
    <property type="project" value="UniProtKB-KW"/>
</dbReference>
<dbReference type="PRINTS" id="PR00723">
    <property type="entry name" value="SUBTILISIN"/>
</dbReference>
<dbReference type="Pfam" id="PF00082">
    <property type="entry name" value="Peptidase_S8"/>
    <property type="match status" value="1"/>
</dbReference>
<evidence type="ECO:0000256" key="4">
    <source>
        <dbReference type="ARBA" id="ARBA00022825"/>
    </source>
</evidence>
<feature type="domain" description="Big-1" evidence="11">
    <location>
        <begin position="798"/>
        <end position="859"/>
    </location>
</feature>
<feature type="active site" description="Charge relay system" evidence="5 6">
    <location>
        <position position="229"/>
    </location>
</feature>
<evidence type="ECO:0000256" key="5">
    <source>
        <dbReference type="PIRSR" id="PIRSR615500-1"/>
    </source>
</evidence>
<keyword evidence="4 6" id="KW-0720">Serine protease</keyword>
<keyword evidence="3 6" id="KW-0378">Hydrolase</keyword>
<dbReference type="InterPro" id="IPR003137">
    <property type="entry name" value="PA_domain"/>
</dbReference>
<dbReference type="InterPro" id="IPR013783">
    <property type="entry name" value="Ig-like_fold"/>
</dbReference>
<gene>
    <name evidence="12" type="ordered locus">Acid_7045</name>
</gene>
<dbReference type="Gene3D" id="3.50.30.30">
    <property type="match status" value="1"/>
</dbReference>
<dbReference type="OrthoDB" id="9798386at2"/>
<keyword evidence="2 6" id="KW-0645">Protease</keyword>
<dbReference type="eggNOG" id="COG1404">
    <property type="taxonomic scope" value="Bacteria"/>
</dbReference>
<dbReference type="InterPro" id="IPR003344">
    <property type="entry name" value="Big_1_dom"/>
</dbReference>
<dbReference type="Pfam" id="PF02225">
    <property type="entry name" value="PA"/>
    <property type="match status" value="1"/>
</dbReference>
<feature type="domain" description="Peptidase S8/S53" evidence="9">
    <location>
        <begin position="145"/>
        <end position="624"/>
    </location>
</feature>
<protein>
    <submittedName>
        <fullName evidence="12">Peptidase S8 and S53, subtilisin, kexin, sedolisin</fullName>
    </submittedName>
</protein>
<evidence type="ECO:0000256" key="8">
    <source>
        <dbReference type="SAM" id="SignalP"/>
    </source>
</evidence>
<accession>Q01QW2</accession>
<dbReference type="InterPro" id="IPR017803">
    <property type="entry name" value="CHP03437_C"/>
</dbReference>
<dbReference type="Gene3D" id="3.40.50.200">
    <property type="entry name" value="Peptidase S8/S53 domain"/>
    <property type="match status" value="1"/>
</dbReference>
<evidence type="ECO:0000256" key="3">
    <source>
        <dbReference type="ARBA" id="ARBA00022801"/>
    </source>
</evidence>
<dbReference type="PROSITE" id="PS51892">
    <property type="entry name" value="SUBTILASE"/>
    <property type="match status" value="1"/>
</dbReference>
<dbReference type="PANTHER" id="PTHR10795">
    <property type="entry name" value="PROPROTEIN CONVERTASE SUBTILISIN/KEXIN"/>
    <property type="match status" value="1"/>
</dbReference>
<evidence type="ECO:0000256" key="7">
    <source>
        <dbReference type="SAM" id="MobiDB-lite"/>
    </source>
</evidence>
<dbReference type="InterPro" id="IPR015500">
    <property type="entry name" value="Peptidase_S8_subtilisin-rel"/>
</dbReference>
<dbReference type="InterPro" id="IPR045051">
    <property type="entry name" value="SBT"/>
</dbReference>
<organism evidence="12">
    <name type="scientific">Solibacter usitatus (strain Ellin6076)</name>
    <dbReference type="NCBI Taxonomy" id="234267"/>
    <lineage>
        <taxon>Bacteria</taxon>
        <taxon>Pseudomonadati</taxon>
        <taxon>Acidobacteriota</taxon>
        <taxon>Terriglobia</taxon>
        <taxon>Bryobacterales</taxon>
        <taxon>Solibacteraceae</taxon>
        <taxon>Candidatus Solibacter</taxon>
    </lineage>
</organism>
<dbReference type="CDD" id="cd00538">
    <property type="entry name" value="PA"/>
    <property type="match status" value="1"/>
</dbReference>
<evidence type="ECO:0000259" key="11">
    <source>
        <dbReference type="Pfam" id="PF02369"/>
    </source>
</evidence>
<dbReference type="InterPro" id="IPR034213">
    <property type="entry name" value="S8_Vpr-like"/>
</dbReference>
<keyword evidence="8" id="KW-0732">Signal</keyword>
<evidence type="ECO:0000313" key="12">
    <source>
        <dbReference type="EMBL" id="ABJ87958.1"/>
    </source>
</evidence>
<dbReference type="InterPro" id="IPR023828">
    <property type="entry name" value="Peptidase_S8_Ser-AS"/>
</dbReference>
<feature type="domain" description="PA" evidence="10">
    <location>
        <begin position="409"/>
        <end position="502"/>
    </location>
</feature>
<dbReference type="PROSITE" id="PS00137">
    <property type="entry name" value="SUBTILASE_HIS"/>
    <property type="match status" value="1"/>
</dbReference>
<dbReference type="SUPFAM" id="SSF52743">
    <property type="entry name" value="Subtilisin-like"/>
    <property type="match status" value="1"/>
</dbReference>
<dbReference type="Pfam" id="PF02369">
    <property type="entry name" value="Big_1"/>
    <property type="match status" value="1"/>
</dbReference>
<feature type="compositionally biased region" description="Basic and acidic residues" evidence="7">
    <location>
        <begin position="216"/>
        <end position="228"/>
    </location>
</feature>
<dbReference type="InParanoid" id="Q01QW2"/>
<evidence type="ECO:0000259" key="10">
    <source>
        <dbReference type="Pfam" id="PF02225"/>
    </source>
</evidence>
<dbReference type="SUPFAM" id="SSF52025">
    <property type="entry name" value="PA domain"/>
    <property type="match status" value="1"/>
</dbReference>
<comment type="similarity">
    <text evidence="1">Belongs to the intimin/invasin family.</text>
</comment>
<dbReference type="InterPro" id="IPR036852">
    <property type="entry name" value="Peptidase_S8/S53_dom_sf"/>
</dbReference>
<sequence precursor="true">MSFFTARRTSLSIFLLGAALPGFGQTLSNHYALILKDPPVSARFVGREAVRSTAAESYRQQILRTHDAVRQAVAARAIPVTGTADVVMNAVFVLASPDRVADLQQIPEVLAVIPMRVVHPMLNRALGLQNAPAAWTALGGQGSAGAGMKVGVIDYGIDQTHPALQDSSLSMPSGFPKCTDGHPEDCSYTNTKVIVARSYTRITGAGSNPSNPAADSRPDDYSPRDREGHGTAIASVIAGNAAKGVVTITGMAPKAWLGNYKVFGSPNVNDYPTEAVFIQAVNDAVKDGMDVVNISSAVTATTAATDTGAACGLSSGAPCDPMGLAYENAVKAGVVVVAAAGNSGYDGTSYPSFNTIGTPANAPSVIAVGAVTNAHYFTPTVTVAGGPSNLQNIAGQPGDDPYSPVGAITAPVIDVTTLGDDGYGCSPFPAGSLTGAFALIQRNPVGSSTVCNFATKVDNAFDAGAFGVILYMSDSSAVIPPGNLDNNGIPVVMISQSDGVALKAYIKSNPTAQVTIDPSGAEVADTADSNLLSYYSSMGPSAGDSTVKPDMVAVGTDIYMAAQSYDPAGGQYSTTRYADASGTSFAAPMVAGAAALVKQKHPSWNPAQIRSALINSASQDVTQDDSGDTIDVQWVGSGKLDAGAAVNATVVANPPTVSYGVLAGAPSNVARQITITNMGTGSVTLTAAVVPGPKSFTGNLTSGLTPTLDKTSLTLAAGAAGTLNLTINGALPAAGSYSGAVTVKGTGASLSIPYLYLVGGGAATGYNLVFVGSGGFEGIVGQQPVDPLYPLRPHGIGVKLTDAAGVPVAGSPVSWSVRPRGAVTFQNSATVTDAYGIAATDVTILTTGNITVTCTIAGQAYTFGGYGFNQPTISNGGVVNDANFQTPIAPGSYVAVFGTGLSLYSDPAVYSPLPLSVDGVNVSFDVPSAGLSYPGRIVYVSPGQINVQVPWELQGQSSAQVKVIIDQTVFGNVVTVPLADAAPAFFENTGIAAALDQNYAIVTANNPAKRGQLVQLYMNALGPLNNQPASGDPASGTTLATTKNQPKVTIGGQDAPVQFSGLAPGFPGLYQVNVTVPAGISAGTAQISLSIGGVTTKASTLPVQ</sequence>
<evidence type="ECO:0000259" key="9">
    <source>
        <dbReference type="Pfam" id="PF00082"/>
    </source>
</evidence>
<dbReference type="InterPro" id="IPR046450">
    <property type="entry name" value="PA_dom_sf"/>
</dbReference>
<proteinExistence type="inferred from homology"/>
<dbReference type="KEGG" id="sus:Acid_7045"/>
<dbReference type="STRING" id="234267.Acid_7045"/>
<dbReference type="HOGENOM" id="CLU_289821_0_0_0"/>
<reference evidence="12" key="1">
    <citation type="submission" date="2006-10" db="EMBL/GenBank/DDBJ databases">
        <title>Complete sequence of Solibacter usitatus Ellin6076.</title>
        <authorList>
            <consortium name="US DOE Joint Genome Institute"/>
            <person name="Copeland A."/>
            <person name="Lucas S."/>
            <person name="Lapidus A."/>
            <person name="Barry K."/>
            <person name="Detter J.C."/>
            <person name="Glavina del Rio T."/>
            <person name="Hammon N."/>
            <person name="Israni S."/>
            <person name="Dalin E."/>
            <person name="Tice H."/>
            <person name="Pitluck S."/>
            <person name="Thompson L.S."/>
            <person name="Brettin T."/>
            <person name="Bruce D."/>
            <person name="Han C."/>
            <person name="Tapia R."/>
            <person name="Gilna P."/>
            <person name="Schmutz J."/>
            <person name="Larimer F."/>
            <person name="Land M."/>
            <person name="Hauser L."/>
            <person name="Kyrpides N."/>
            <person name="Mikhailova N."/>
            <person name="Janssen P.H."/>
            <person name="Kuske C.R."/>
            <person name="Richardson P."/>
        </authorList>
    </citation>
    <scope>NUCLEOTIDE SEQUENCE</scope>
    <source>
        <strain evidence="12">Ellin6076</strain>
    </source>
</reference>
<dbReference type="NCBIfam" id="TIGR03437">
    <property type="entry name" value="Soli_cterm"/>
    <property type="match status" value="1"/>
</dbReference>
<evidence type="ECO:0000256" key="1">
    <source>
        <dbReference type="ARBA" id="ARBA00010116"/>
    </source>
</evidence>
<feature type="active site" description="Charge relay system" evidence="5 6">
    <location>
        <position position="154"/>
    </location>
</feature>
<dbReference type="GO" id="GO:0004252">
    <property type="term" value="F:serine-type endopeptidase activity"/>
    <property type="evidence" value="ECO:0007669"/>
    <property type="project" value="UniProtKB-UniRule"/>
</dbReference>
<evidence type="ECO:0000256" key="2">
    <source>
        <dbReference type="ARBA" id="ARBA00022670"/>
    </source>
</evidence>
<feature type="region of interest" description="Disordered" evidence="7">
    <location>
        <begin position="202"/>
        <end position="228"/>
    </location>
</feature>
<dbReference type="EMBL" id="CP000473">
    <property type="protein sequence ID" value="ABJ87958.1"/>
    <property type="molecule type" value="Genomic_DNA"/>
</dbReference>
<dbReference type="InterPro" id="IPR022398">
    <property type="entry name" value="Peptidase_S8_His-AS"/>
</dbReference>
<dbReference type="PROSITE" id="PS00138">
    <property type="entry name" value="SUBTILASE_SER"/>
    <property type="match status" value="1"/>
</dbReference>
<feature type="signal peptide" evidence="8">
    <location>
        <begin position="1"/>
        <end position="24"/>
    </location>
</feature>
<feature type="active site" description="Charge relay system" evidence="5 6">
    <location>
        <position position="584"/>
    </location>
</feature>
<dbReference type="AlphaFoldDB" id="Q01QW2"/>
<name>Q01QW2_SOLUE</name>
<dbReference type="Gene3D" id="2.60.40.10">
    <property type="entry name" value="Immunoglobulins"/>
    <property type="match status" value="1"/>
</dbReference>
<dbReference type="SUPFAM" id="SSF49373">
    <property type="entry name" value="Invasin/intimin cell-adhesion fragments"/>
    <property type="match status" value="1"/>
</dbReference>
<feature type="chain" id="PRO_5004163223" evidence="8">
    <location>
        <begin position="25"/>
        <end position="1104"/>
    </location>
</feature>
<dbReference type="CDD" id="cd07474">
    <property type="entry name" value="Peptidases_S8_subtilisin_Vpr-like"/>
    <property type="match status" value="1"/>
</dbReference>
<evidence type="ECO:0000256" key="6">
    <source>
        <dbReference type="PROSITE-ProRule" id="PRU01240"/>
    </source>
</evidence>
<dbReference type="InterPro" id="IPR008964">
    <property type="entry name" value="Invasin/intimin_cell_adhesion"/>
</dbReference>
<comment type="similarity">
    <text evidence="6">Belongs to the peptidase S8 family.</text>
</comment>